<dbReference type="Gene3D" id="3.30.70.250">
    <property type="entry name" value="Malonyl-CoA ACP transacylase, ACP-binding"/>
    <property type="match status" value="1"/>
</dbReference>
<dbReference type="PROSITE" id="PS52004">
    <property type="entry name" value="KS3_2"/>
    <property type="match status" value="1"/>
</dbReference>
<dbReference type="Pfam" id="PF00698">
    <property type="entry name" value="Acyl_transf_1"/>
    <property type="match status" value="1"/>
</dbReference>
<name>A0A3A8PQA8_9BACT</name>
<dbReference type="GO" id="GO:0006633">
    <property type="term" value="P:fatty acid biosynthetic process"/>
    <property type="evidence" value="ECO:0007669"/>
    <property type="project" value="InterPro"/>
</dbReference>
<comment type="caution">
    <text evidence="9">The sequence shown here is derived from an EMBL/GenBank/DDBJ whole genome shotgun (WGS) entry which is preliminary data.</text>
</comment>
<dbReference type="Gene3D" id="3.40.47.10">
    <property type="match status" value="1"/>
</dbReference>
<dbReference type="Pfam" id="PF00109">
    <property type="entry name" value="ketoacyl-synt"/>
    <property type="match status" value="1"/>
</dbReference>
<dbReference type="InterPro" id="IPR032821">
    <property type="entry name" value="PKS_assoc"/>
</dbReference>
<dbReference type="InterPro" id="IPR014043">
    <property type="entry name" value="Acyl_transferase_dom"/>
</dbReference>
<dbReference type="InterPro" id="IPR018201">
    <property type="entry name" value="Ketoacyl_synth_AS"/>
</dbReference>
<feature type="non-terminal residue" evidence="9">
    <location>
        <position position="1362"/>
    </location>
</feature>
<dbReference type="FunFam" id="3.40.47.10:FF:000042">
    <property type="entry name" value="Polyketide synthase Pks13"/>
    <property type="match status" value="1"/>
</dbReference>
<keyword evidence="6" id="KW-0511">Multifunctional enzyme</keyword>
<evidence type="ECO:0000256" key="4">
    <source>
        <dbReference type="ARBA" id="ARBA00022832"/>
    </source>
</evidence>
<gene>
    <name evidence="9" type="ORF">D7V93_16510</name>
</gene>
<feature type="region of interest" description="Disordered" evidence="7">
    <location>
        <begin position="1325"/>
        <end position="1362"/>
    </location>
</feature>
<dbReference type="SUPFAM" id="SSF51735">
    <property type="entry name" value="NAD(P)-binding Rossmann-fold domains"/>
    <property type="match status" value="2"/>
</dbReference>
<dbReference type="Gene3D" id="3.40.366.10">
    <property type="entry name" value="Malonyl-Coenzyme A Acyl Carrier Protein, domain 2"/>
    <property type="match status" value="1"/>
</dbReference>
<dbReference type="SMART" id="SM00822">
    <property type="entry name" value="PKS_KR"/>
    <property type="match status" value="1"/>
</dbReference>
<evidence type="ECO:0000313" key="10">
    <source>
        <dbReference type="Proteomes" id="UP000272888"/>
    </source>
</evidence>
<sequence>MSETTDAVERIAIIGMSGRFPGAPTLGAFWDNLRRGVHSRRELTEAELEQAGVPRAQRERPDWVRAAYPLDGATHFDAGYFGYSPREAEVLDPQQRVFMETALEALEDAGYDPERFTESIAAFASTSTSSYLFQALLRRPELLQTVGLYNLSLANDKDFVATRTSHRLGLRGPSATVQTGCSSALVAVHMACQSLLSGECELAIAGGVSVAFPQTAGYAYQPGMIISPDGLCRAYDARSQGTIFGSGVGVVVLKRLSEALRDRDTLHAVILGSAVNNDGSGKAGFTAPSVEGQAAAIAEALGIAGVEPEDIQYVEGHGTATALGDPVEVAALNQAYGGRRSGTRRCVLGTVKANIGHLDSAAGVAGLLKTVLALEHGEIPPTPHFQRPNPAIDFDGGPFHVTSEARPWGDGQVKRRAGVSSFGIGGTNVHVVLEEPPRAQAAGTRRDWHVLPLSARTPKALEEATARLAAHLEREPGMALADVASTLQRGRRTHEHRRVLLCRDLEDARAALADPRRHLTSAGANVRRPVVFLLPGHGSHHVGMGRALYEAEPVFRKHLDACGDALVPHLGRDLRSVLYPPGAEVEAEALLERMTFAQPALFAVEYALAQLWRSFGVEPEALVGHSTGEYVAACLAGVFSLPDALALVAARGRLMDALPPGGMLSVSLPEVVLTPLLPPGVSIAAVNAPALLVVAGPDAPLAALEATLSARGVSTRRVRALHAFHSEAVEPMVEAFRHELSRVRLSPPKRPYVSSLTGTWVTAEQATDPRAWARHLREPVRFAQAAATLLGGAERLYLEVGPGQALGTFVRQCAPEGSHPTVLTSLPRPRDGQDAHRGMTETAARLWLAGARVELAKLYGKEPRRRVPLPTYPFQRERFDLLAGASVPGARLPAFAVSKVPGERVTPALELAVPTWQRVAGVPSSRFDGQRWLVLEAGPSAAGSVAGRLEALGADVFALGAEALLAPLEQHLSTGWWPDHVAFLWPLATAEDGPSSLELTLHGLLGLARRLGPGAATRPVTLAVLTCGAQDVTGEEPLSAWQAAVVGACRVLGQEHPGLRCRAIDVSGPRAEEGARWVERLVAELGAEATAWVALRGPHRFTESFEPVTLPPSTPAPLEEGGAYLIVGALDGAVLPLAAGLAATPRIRLALLTEGAPETSLLERLRGLERAGTEVLLLPVDPSEPGQLLQGMRTAEARFGPFHGVFFAPGAPSSGARLPLSEAPPEACAPLLRARLGALTALAGAPRERAPDFVVVCSSLTAVVGGAGRGVLAATHAAMDTFAAKQNRSAGARWYVVDLDAWRDECVPVLLGLRAASAQGGRWLLSRGPPRVEALDPEASETQPALAEGPPPRESGRHARPP</sequence>
<keyword evidence="4" id="KW-0276">Fatty acid metabolism</keyword>
<dbReference type="SUPFAM" id="SSF52151">
    <property type="entry name" value="FabD/lysophospholipase-like"/>
    <property type="match status" value="1"/>
</dbReference>
<dbReference type="InterPro" id="IPR016035">
    <property type="entry name" value="Acyl_Trfase/lysoPLipase"/>
</dbReference>
<evidence type="ECO:0000256" key="5">
    <source>
        <dbReference type="ARBA" id="ARBA00023098"/>
    </source>
</evidence>
<dbReference type="InterPro" id="IPR014031">
    <property type="entry name" value="Ketoacyl_synth_C"/>
</dbReference>
<dbReference type="CDD" id="cd00833">
    <property type="entry name" value="PKS"/>
    <property type="match status" value="1"/>
</dbReference>
<dbReference type="InterPro" id="IPR014030">
    <property type="entry name" value="Ketoacyl_synth_N"/>
</dbReference>
<keyword evidence="1" id="KW-0596">Phosphopantetheine</keyword>
<evidence type="ECO:0000256" key="1">
    <source>
        <dbReference type="ARBA" id="ARBA00022450"/>
    </source>
</evidence>
<dbReference type="EMBL" id="RAWB01000152">
    <property type="protein sequence ID" value="RKH58626.1"/>
    <property type="molecule type" value="Genomic_DNA"/>
</dbReference>
<dbReference type="Pfam" id="PF16197">
    <property type="entry name" value="KAsynt_C_assoc"/>
    <property type="match status" value="1"/>
</dbReference>
<dbReference type="RefSeq" id="WP_120644327.1">
    <property type="nucleotide sequence ID" value="NZ_RAWB01000152.1"/>
</dbReference>
<organism evidence="9 10">
    <name type="scientific">Corallococcus llansteffanensis</name>
    <dbReference type="NCBI Taxonomy" id="2316731"/>
    <lineage>
        <taxon>Bacteria</taxon>
        <taxon>Pseudomonadati</taxon>
        <taxon>Myxococcota</taxon>
        <taxon>Myxococcia</taxon>
        <taxon>Myxococcales</taxon>
        <taxon>Cystobacterineae</taxon>
        <taxon>Myxococcaceae</taxon>
        <taxon>Corallococcus</taxon>
    </lineage>
</organism>
<evidence type="ECO:0000256" key="3">
    <source>
        <dbReference type="ARBA" id="ARBA00022679"/>
    </source>
</evidence>
<dbReference type="GO" id="GO:0004312">
    <property type="term" value="F:fatty acid synthase activity"/>
    <property type="evidence" value="ECO:0007669"/>
    <property type="project" value="TreeGrafter"/>
</dbReference>
<evidence type="ECO:0000256" key="2">
    <source>
        <dbReference type="ARBA" id="ARBA00022553"/>
    </source>
</evidence>
<dbReference type="SUPFAM" id="SSF53901">
    <property type="entry name" value="Thiolase-like"/>
    <property type="match status" value="1"/>
</dbReference>
<dbReference type="SUPFAM" id="SSF55048">
    <property type="entry name" value="Probable ACP-binding domain of malonyl-CoA ACP transacylase"/>
    <property type="match status" value="1"/>
</dbReference>
<dbReference type="InterPro" id="IPR020841">
    <property type="entry name" value="PKS_Beta-ketoAc_synthase_dom"/>
</dbReference>
<dbReference type="InterPro" id="IPR001227">
    <property type="entry name" value="Ac_transferase_dom_sf"/>
</dbReference>
<dbReference type="Gene3D" id="3.30.70.3290">
    <property type="match status" value="1"/>
</dbReference>
<dbReference type="SMART" id="SM00827">
    <property type="entry name" value="PKS_AT"/>
    <property type="match status" value="1"/>
</dbReference>
<dbReference type="PANTHER" id="PTHR43775:SF51">
    <property type="entry name" value="INACTIVE PHENOLPHTHIOCEROL SYNTHESIS POLYKETIDE SYNTHASE TYPE I PKS1-RELATED"/>
    <property type="match status" value="1"/>
</dbReference>
<keyword evidence="2" id="KW-0597">Phosphoprotein</keyword>
<dbReference type="InterPro" id="IPR016036">
    <property type="entry name" value="Malonyl_transacylase_ACP-bd"/>
</dbReference>
<reference evidence="10" key="1">
    <citation type="submission" date="2018-09" db="EMBL/GenBank/DDBJ databases">
        <authorList>
            <person name="Livingstone P.G."/>
            <person name="Whitworth D.E."/>
        </authorList>
    </citation>
    <scope>NUCLEOTIDE SEQUENCE [LARGE SCALE GENOMIC DNA]</scope>
    <source>
        <strain evidence="10">CA051B</strain>
    </source>
</reference>
<dbReference type="Pfam" id="PF08659">
    <property type="entry name" value="KR"/>
    <property type="match status" value="1"/>
</dbReference>
<evidence type="ECO:0000259" key="8">
    <source>
        <dbReference type="PROSITE" id="PS52004"/>
    </source>
</evidence>
<dbReference type="InterPro" id="IPR016039">
    <property type="entry name" value="Thiolase-like"/>
</dbReference>
<dbReference type="PROSITE" id="PS00606">
    <property type="entry name" value="KS3_1"/>
    <property type="match status" value="1"/>
</dbReference>
<dbReference type="Gene3D" id="3.40.50.720">
    <property type="entry name" value="NAD(P)-binding Rossmann-like Domain"/>
    <property type="match status" value="1"/>
</dbReference>
<protein>
    <submittedName>
        <fullName evidence="9">Acyltransferase domain-containing protein</fullName>
    </submittedName>
</protein>
<keyword evidence="5" id="KW-0443">Lipid metabolism</keyword>
<evidence type="ECO:0000313" key="9">
    <source>
        <dbReference type="EMBL" id="RKH58626.1"/>
    </source>
</evidence>
<dbReference type="PANTHER" id="PTHR43775">
    <property type="entry name" value="FATTY ACID SYNTHASE"/>
    <property type="match status" value="1"/>
</dbReference>
<evidence type="ECO:0000256" key="6">
    <source>
        <dbReference type="ARBA" id="ARBA00023268"/>
    </source>
</evidence>
<dbReference type="Proteomes" id="UP000272888">
    <property type="component" value="Unassembled WGS sequence"/>
</dbReference>
<dbReference type="InterPro" id="IPR036291">
    <property type="entry name" value="NAD(P)-bd_dom_sf"/>
</dbReference>
<proteinExistence type="predicted"/>
<dbReference type="GO" id="GO:0004315">
    <property type="term" value="F:3-oxoacyl-[acyl-carrier-protein] synthase activity"/>
    <property type="evidence" value="ECO:0007669"/>
    <property type="project" value="InterPro"/>
</dbReference>
<dbReference type="SMART" id="SM00825">
    <property type="entry name" value="PKS_KS"/>
    <property type="match status" value="1"/>
</dbReference>
<dbReference type="Pfam" id="PF02801">
    <property type="entry name" value="Ketoacyl-synt_C"/>
    <property type="match status" value="1"/>
</dbReference>
<evidence type="ECO:0000256" key="7">
    <source>
        <dbReference type="SAM" id="MobiDB-lite"/>
    </source>
</evidence>
<dbReference type="InterPro" id="IPR050091">
    <property type="entry name" value="PKS_NRPS_Biosynth_Enz"/>
</dbReference>
<accession>A0A3A8PQA8</accession>
<dbReference type="InterPro" id="IPR013968">
    <property type="entry name" value="PKS_KR"/>
</dbReference>
<keyword evidence="9" id="KW-0012">Acyltransferase</keyword>
<keyword evidence="3 9" id="KW-0808">Transferase</keyword>
<feature type="domain" description="Ketosynthase family 3 (KS3)" evidence="8">
    <location>
        <begin position="8"/>
        <end position="435"/>
    </location>
</feature>
<keyword evidence="10" id="KW-1185">Reference proteome</keyword>
<dbReference type="InterPro" id="IPR057326">
    <property type="entry name" value="KR_dom"/>
</dbReference>